<evidence type="ECO:0000313" key="2">
    <source>
        <dbReference type="Proteomes" id="UP000008553"/>
    </source>
</evidence>
<reference evidence="1 2" key="1">
    <citation type="journal article" date="2002" name="Nature">
        <title>Genome sequence and comparative analysis of the model rodent malaria parasite Plasmodium yoelii yoelii.</title>
        <authorList>
            <person name="Carlton J.M."/>
            <person name="Angiuoli S.V."/>
            <person name="Suh B.B."/>
            <person name="Kooij T.W."/>
            <person name="Pertea M."/>
            <person name="Silva J.C."/>
            <person name="Ermolaeva M.D."/>
            <person name="Allen J.E."/>
            <person name="Selengut J.D."/>
            <person name="Koo H.L."/>
            <person name="Peterson J.D."/>
            <person name="Pop M."/>
            <person name="Kosack D.S."/>
            <person name="Shumway M.F."/>
            <person name="Bidwell S.L."/>
            <person name="Shallom S.J."/>
            <person name="van Aken S.E."/>
            <person name="Riedmuller S.B."/>
            <person name="Feldblyum T.V."/>
            <person name="Cho J.K."/>
            <person name="Quackenbush J."/>
            <person name="Sedegah M."/>
            <person name="Shoaibi A."/>
            <person name="Cummings L.M."/>
            <person name="Florens L."/>
            <person name="Yates J.R."/>
            <person name="Raine J.D."/>
            <person name="Sinden R.E."/>
            <person name="Harris M.A."/>
            <person name="Cunningham D.A."/>
            <person name="Preiser P.R."/>
            <person name="Bergman L.W."/>
            <person name="Vaidya A.B."/>
            <person name="van Lin L.H."/>
            <person name="Janse C.J."/>
            <person name="Waters A.P."/>
            <person name="Smith H.O."/>
            <person name="White O.R."/>
            <person name="Salzberg S.L."/>
            <person name="Venter J.C."/>
            <person name="Fraser C.M."/>
            <person name="Hoffman S.L."/>
            <person name="Gardner M.J."/>
            <person name="Carucci D.J."/>
        </authorList>
    </citation>
    <scope>NUCLEOTIDE SEQUENCE [LARGE SCALE GENOMIC DNA]</scope>
    <source>
        <strain evidence="1 2">17XNL</strain>
    </source>
</reference>
<proteinExistence type="predicted"/>
<dbReference type="STRING" id="73239.Q7RP13"/>
<dbReference type="InParanoid" id="Q7RP13"/>
<keyword evidence="2" id="KW-1185">Reference proteome</keyword>
<gene>
    <name evidence="1" type="ORF">PY01648</name>
</gene>
<dbReference type="EMBL" id="AABL01000442">
    <property type="protein sequence ID" value="EAA21005.1"/>
    <property type="molecule type" value="Genomic_DNA"/>
</dbReference>
<name>Q7RP13_PLAYO</name>
<dbReference type="GO" id="GO:0003677">
    <property type="term" value="F:DNA binding"/>
    <property type="evidence" value="ECO:0007669"/>
    <property type="project" value="UniProtKB-KW"/>
</dbReference>
<keyword evidence="1" id="KW-0371">Homeobox</keyword>
<sequence length="380" mass="46061">MNDLVCLKIKDERLYFDIYNKTDGKTYEHNTFLQVKKIFALQNILMDVDNYIYFSKCISRFSDLYLFEEKDNTSLKKNIKIKSVKIHSLYLKGDSEKNTKINDIKNVYKEIYCENNYINECNSNNNTKINLKSYFPDYFKFTKKKIYVNKNYNNNDDCNISLKSYKYLEYSKYSYIICKLKKIYFLNSENLYQTINSVEIEDEKEKSIRGNFDILYFYVQNENYNYSLSKINLSNYENSMQIFNNNYEDNIDYMESQLNNRQIDHYIEDKYNILQNEEIYNSVVDPKNRINHSMDHTNILYDNNNNEIENYSYDINAVKDNYENINVHKLKNIENGVNSLNSVLPKYIQLINMYPIYCDIRKLFLISRFKWDYYEDTKKY</sequence>
<dbReference type="Proteomes" id="UP000008553">
    <property type="component" value="Unassembled WGS sequence"/>
</dbReference>
<dbReference type="PaxDb" id="73239-Q7RP13"/>
<comment type="caution">
    <text evidence="1">The sequence shown here is derived from an EMBL/GenBank/DDBJ whole genome shotgun (WGS) entry which is preliminary data.</text>
</comment>
<evidence type="ECO:0000313" key="1">
    <source>
        <dbReference type="EMBL" id="EAA21005.1"/>
    </source>
</evidence>
<dbReference type="AlphaFoldDB" id="Q7RP13"/>
<accession>Q7RP13</accession>
<organism evidence="1 2">
    <name type="scientific">Plasmodium yoelii yoelii</name>
    <dbReference type="NCBI Taxonomy" id="73239"/>
    <lineage>
        <taxon>Eukaryota</taxon>
        <taxon>Sar</taxon>
        <taxon>Alveolata</taxon>
        <taxon>Apicomplexa</taxon>
        <taxon>Aconoidasida</taxon>
        <taxon>Haemosporida</taxon>
        <taxon>Plasmodiidae</taxon>
        <taxon>Plasmodium</taxon>
        <taxon>Plasmodium (Vinckeia)</taxon>
    </lineage>
</organism>
<keyword evidence="1" id="KW-0238">DNA-binding</keyword>
<protein>
    <submittedName>
        <fullName evidence="1">Homeobox-containing protein</fullName>
    </submittedName>
</protein>